<keyword evidence="5 6" id="KW-0067">ATP-binding</keyword>
<evidence type="ECO:0000313" key="9">
    <source>
        <dbReference type="EMBL" id="PVD32973.1"/>
    </source>
</evidence>
<feature type="compositionally biased region" description="Polar residues" evidence="7">
    <location>
        <begin position="302"/>
        <end position="320"/>
    </location>
</feature>
<dbReference type="FunFam" id="1.10.510.10:FF:000493">
    <property type="entry name" value="serine/threonine-protein kinase unc-51 isoform X2"/>
    <property type="match status" value="1"/>
</dbReference>
<dbReference type="GO" id="GO:0005776">
    <property type="term" value="C:autophagosome"/>
    <property type="evidence" value="ECO:0007669"/>
    <property type="project" value="TreeGrafter"/>
</dbReference>
<dbReference type="GO" id="GO:0000422">
    <property type="term" value="P:autophagy of mitochondrion"/>
    <property type="evidence" value="ECO:0007669"/>
    <property type="project" value="TreeGrafter"/>
</dbReference>
<dbReference type="GO" id="GO:0034045">
    <property type="term" value="C:phagophore assembly site membrane"/>
    <property type="evidence" value="ECO:0007669"/>
    <property type="project" value="TreeGrafter"/>
</dbReference>
<dbReference type="InterPro" id="IPR011009">
    <property type="entry name" value="Kinase-like_dom_sf"/>
</dbReference>
<feature type="domain" description="Protein kinase" evidence="8">
    <location>
        <begin position="9"/>
        <end position="275"/>
    </location>
</feature>
<feature type="compositionally biased region" description="Polar residues" evidence="7">
    <location>
        <begin position="457"/>
        <end position="470"/>
    </location>
</feature>
<sequence>MDVIGDYEYNRKEILGHGAFAIVFKGRKKENTSVPVAVKCITKKNIAKSQQLLSKEIKILSELSTLKHENVVALLDCKETANHVYLVMEYCNGGDLAEYLASQGTLTEDTLSSFLRQIAGAMKAMNAKGIVHRDLKPQNILLCCKGPKATTPPSQMQLKIADFGFARFLQDGVMAATLCGSPMYMAPEVIMSLQYDAKADLWSIGTIVFQCLTGKAPFQAQTPQQLKQFYEKHADLQPKIPEGTSPELRDLLLRLLKRNAKDRIEFEDFFVHPFLQKAKPLVPKTVSKKRTSSPVTVPRRTPSVSSEGSTPSKTAGSSPSVAKAEEVEEMTRTLTDSHGQDTGFTKVEKPAVRPDSPTAEDFVLVPKNLAVDIPENGGKPNKTLRAPLAEEEYDVFGESTQQSVRPVNLSAAAGKATFHREEHDRKPSPTAKPPSPTAHFPPHPKQSPASPAPSPPVCQNSSQHLGSSTPIPVPSPARLSQQIRDGTGSPLRSGTKKRSTSADSSQESDKAVAKKVPESTLSGPDVSSMSPPSVQFSIGTPPTTGSNWKRSSIGGSPISARAEFFSVGSAPVGSPLRRSEMGREQCHRCGTEPDLTQAFNHHHMLRAAFSTHQHPHAGLGTIIPWSGSRERLVSLGTDKERGSPSALEHERAISATPRRNSMLMETSPPSSLMFAASPPNMEGPIMFVAPELSEETLMDEQHNLTMAKLSFVLDLVECILELAEIRGSGCNPLAESVSAKQADVLPAEQVPKFTEAQRRLEQLVLYIRSLHLLSSSISLANNELRQDRLQSASSLRKVLMQMNELYQHCMNQCRVTHEKLGANCKTPLTPQMVVNTADKLIYNYAVEQCQSAALDELFGNPKECFRRYTVAQILLHSLAQQTQNVKDRHLLNKYKESVERRLSNLGSPSVVHQCETCS</sequence>
<evidence type="ECO:0000259" key="8">
    <source>
        <dbReference type="PROSITE" id="PS50011"/>
    </source>
</evidence>
<feature type="compositionally biased region" description="Basic and acidic residues" evidence="7">
    <location>
        <begin position="418"/>
        <end position="427"/>
    </location>
</feature>
<dbReference type="InterPro" id="IPR017441">
    <property type="entry name" value="Protein_kinase_ATP_BS"/>
</dbReference>
<dbReference type="AlphaFoldDB" id="A0A2T7PHS4"/>
<dbReference type="Proteomes" id="UP000245119">
    <property type="component" value="Linkage Group LG4"/>
</dbReference>
<dbReference type="GO" id="GO:0005524">
    <property type="term" value="F:ATP binding"/>
    <property type="evidence" value="ECO:0007669"/>
    <property type="project" value="UniProtKB-UniRule"/>
</dbReference>
<evidence type="ECO:0000256" key="5">
    <source>
        <dbReference type="ARBA" id="ARBA00022840"/>
    </source>
</evidence>
<dbReference type="InterPro" id="IPR008271">
    <property type="entry name" value="Ser/Thr_kinase_AS"/>
</dbReference>
<feature type="compositionally biased region" description="Polar residues" evidence="7">
    <location>
        <begin position="519"/>
        <end position="554"/>
    </location>
</feature>
<feature type="compositionally biased region" description="Pro residues" evidence="7">
    <location>
        <begin position="430"/>
        <end position="456"/>
    </location>
</feature>
<keyword evidence="3 6" id="KW-0547">Nucleotide-binding</keyword>
<dbReference type="GO" id="GO:0048675">
    <property type="term" value="P:axon extension"/>
    <property type="evidence" value="ECO:0007669"/>
    <property type="project" value="TreeGrafter"/>
</dbReference>
<dbReference type="Pfam" id="PF00069">
    <property type="entry name" value="Pkinase"/>
    <property type="match status" value="1"/>
</dbReference>
<evidence type="ECO:0000256" key="3">
    <source>
        <dbReference type="ARBA" id="ARBA00022741"/>
    </source>
</evidence>
<feature type="binding site" evidence="6">
    <location>
        <position position="39"/>
    </location>
    <ligand>
        <name>ATP</name>
        <dbReference type="ChEBI" id="CHEBI:30616"/>
    </ligand>
</feature>
<dbReference type="PANTHER" id="PTHR24348:SF22">
    <property type="entry name" value="NON-SPECIFIC SERINE_THREONINE PROTEIN KINASE"/>
    <property type="match status" value="1"/>
</dbReference>
<evidence type="ECO:0000256" key="4">
    <source>
        <dbReference type="ARBA" id="ARBA00022777"/>
    </source>
</evidence>
<dbReference type="SUPFAM" id="SSF56112">
    <property type="entry name" value="Protein kinase-like (PK-like)"/>
    <property type="match status" value="1"/>
</dbReference>
<evidence type="ECO:0000256" key="1">
    <source>
        <dbReference type="ARBA" id="ARBA00012513"/>
    </source>
</evidence>
<organism evidence="9 10">
    <name type="scientific">Pomacea canaliculata</name>
    <name type="common">Golden apple snail</name>
    <dbReference type="NCBI Taxonomy" id="400727"/>
    <lineage>
        <taxon>Eukaryota</taxon>
        <taxon>Metazoa</taxon>
        <taxon>Spiralia</taxon>
        <taxon>Lophotrochozoa</taxon>
        <taxon>Mollusca</taxon>
        <taxon>Gastropoda</taxon>
        <taxon>Caenogastropoda</taxon>
        <taxon>Architaenioglossa</taxon>
        <taxon>Ampullarioidea</taxon>
        <taxon>Ampullariidae</taxon>
        <taxon>Pomacea</taxon>
    </lineage>
</organism>
<comment type="caution">
    <text evidence="9">The sequence shown here is derived from an EMBL/GenBank/DDBJ whole genome shotgun (WGS) entry which is preliminary data.</text>
</comment>
<dbReference type="EMBL" id="PZQS01000004">
    <property type="protein sequence ID" value="PVD32973.1"/>
    <property type="molecule type" value="Genomic_DNA"/>
</dbReference>
<dbReference type="EC" id="2.7.11.1" evidence="1"/>
<evidence type="ECO:0000256" key="7">
    <source>
        <dbReference type="SAM" id="MobiDB-lite"/>
    </source>
</evidence>
<dbReference type="OrthoDB" id="346907at2759"/>
<feature type="region of interest" description="Disordered" evidence="7">
    <location>
        <begin position="397"/>
        <end position="554"/>
    </location>
</feature>
<dbReference type="GO" id="GO:0005829">
    <property type="term" value="C:cytosol"/>
    <property type="evidence" value="ECO:0007669"/>
    <property type="project" value="TreeGrafter"/>
</dbReference>
<dbReference type="GO" id="GO:0000045">
    <property type="term" value="P:autophagosome assembly"/>
    <property type="evidence" value="ECO:0007669"/>
    <property type="project" value="TreeGrafter"/>
</dbReference>
<dbReference type="Pfam" id="PF12063">
    <property type="entry name" value="ATG1-like_MIT1"/>
    <property type="match status" value="1"/>
</dbReference>
<dbReference type="InterPro" id="IPR045269">
    <property type="entry name" value="Atg1-like"/>
</dbReference>
<evidence type="ECO:0000256" key="2">
    <source>
        <dbReference type="ARBA" id="ARBA00022679"/>
    </source>
</evidence>
<dbReference type="InterPro" id="IPR000719">
    <property type="entry name" value="Prot_kinase_dom"/>
</dbReference>
<proteinExistence type="predicted"/>
<evidence type="ECO:0000313" key="10">
    <source>
        <dbReference type="Proteomes" id="UP000245119"/>
    </source>
</evidence>
<gene>
    <name evidence="9" type="ORF">C0Q70_08421</name>
</gene>
<dbReference type="GO" id="GO:0061709">
    <property type="term" value="P:reticulophagy"/>
    <property type="evidence" value="ECO:0007669"/>
    <property type="project" value="TreeGrafter"/>
</dbReference>
<evidence type="ECO:0000256" key="6">
    <source>
        <dbReference type="PROSITE-ProRule" id="PRU10141"/>
    </source>
</evidence>
<feature type="region of interest" description="Disordered" evidence="7">
    <location>
        <begin position="285"/>
        <end position="359"/>
    </location>
</feature>
<dbReference type="PROSITE" id="PS50011">
    <property type="entry name" value="PROTEIN_KINASE_DOM"/>
    <property type="match status" value="1"/>
</dbReference>
<dbReference type="GO" id="GO:0004674">
    <property type="term" value="F:protein serine/threonine kinase activity"/>
    <property type="evidence" value="ECO:0007669"/>
    <property type="project" value="UniProtKB-EC"/>
</dbReference>
<keyword evidence="4" id="KW-0418">Kinase</keyword>
<dbReference type="PANTHER" id="PTHR24348">
    <property type="entry name" value="SERINE/THREONINE-PROTEIN KINASE UNC-51-RELATED"/>
    <property type="match status" value="1"/>
</dbReference>
<keyword evidence="10" id="KW-1185">Reference proteome</keyword>
<dbReference type="FunFam" id="3.30.200.20:FF:000149">
    <property type="entry name" value="serine/threonine-protein kinase unc-51 isoform X1"/>
    <property type="match status" value="1"/>
</dbReference>
<dbReference type="InterPro" id="IPR048941">
    <property type="entry name" value="ATG1-like_MIT2"/>
</dbReference>
<name>A0A2T7PHS4_POMCA</name>
<dbReference type="PROSITE" id="PS00107">
    <property type="entry name" value="PROTEIN_KINASE_ATP"/>
    <property type="match status" value="1"/>
</dbReference>
<dbReference type="Gene3D" id="3.30.200.20">
    <property type="entry name" value="Phosphorylase Kinase, domain 1"/>
    <property type="match status" value="1"/>
</dbReference>
<dbReference type="GO" id="GO:0042594">
    <property type="term" value="P:response to starvation"/>
    <property type="evidence" value="ECO:0007669"/>
    <property type="project" value="TreeGrafter"/>
</dbReference>
<dbReference type="GO" id="GO:0010508">
    <property type="term" value="P:positive regulation of autophagy"/>
    <property type="evidence" value="ECO:0007669"/>
    <property type="project" value="TreeGrafter"/>
</dbReference>
<dbReference type="Pfam" id="PF21127">
    <property type="entry name" value="ATG1-like_MIT2"/>
    <property type="match status" value="1"/>
</dbReference>
<dbReference type="CDD" id="cd14120">
    <property type="entry name" value="STKc_ULK1_2-like"/>
    <property type="match status" value="1"/>
</dbReference>
<feature type="compositionally biased region" description="Basic and acidic residues" evidence="7">
    <location>
        <begin position="507"/>
        <end position="517"/>
    </location>
</feature>
<dbReference type="STRING" id="400727.A0A2T7PHS4"/>
<dbReference type="GO" id="GO:0034727">
    <property type="term" value="P:piecemeal microautophagy of the nucleus"/>
    <property type="evidence" value="ECO:0007669"/>
    <property type="project" value="TreeGrafter"/>
</dbReference>
<dbReference type="Gene3D" id="1.10.510.10">
    <property type="entry name" value="Transferase(Phosphotransferase) domain 1"/>
    <property type="match status" value="1"/>
</dbReference>
<dbReference type="PROSITE" id="PS00108">
    <property type="entry name" value="PROTEIN_KINASE_ST"/>
    <property type="match status" value="1"/>
</dbReference>
<feature type="compositionally biased region" description="Polar residues" evidence="7">
    <location>
        <begin position="332"/>
        <end position="343"/>
    </location>
</feature>
<dbReference type="InterPro" id="IPR022708">
    <property type="entry name" value="Atg1-like_tMIT"/>
</dbReference>
<protein>
    <recommendedName>
        <fullName evidence="1">non-specific serine/threonine protein kinase</fullName>
        <ecNumber evidence="1">2.7.11.1</ecNumber>
    </recommendedName>
</protein>
<keyword evidence="2" id="KW-0808">Transferase</keyword>
<dbReference type="SMART" id="SM00220">
    <property type="entry name" value="S_TKc"/>
    <property type="match status" value="1"/>
</dbReference>
<reference evidence="9 10" key="1">
    <citation type="submission" date="2018-04" db="EMBL/GenBank/DDBJ databases">
        <title>The genome of golden apple snail Pomacea canaliculata provides insight into stress tolerance and invasive adaptation.</title>
        <authorList>
            <person name="Liu C."/>
            <person name="Liu B."/>
            <person name="Ren Y."/>
            <person name="Zhang Y."/>
            <person name="Wang H."/>
            <person name="Li S."/>
            <person name="Jiang F."/>
            <person name="Yin L."/>
            <person name="Zhang G."/>
            <person name="Qian W."/>
            <person name="Fan W."/>
        </authorList>
    </citation>
    <scope>NUCLEOTIDE SEQUENCE [LARGE SCALE GENOMIC DNA]</scope>
    <source>
        <strain evidence="9">SZHN2017</strain>
        <tissue evidence="9">Muscle</tissue>
    </source>
</reference>
<accession>A0A2T7PHS4</accession>